<dbReference type="InterPro" id="IPR010111">
    <property type="entry name" value="Kynureninase"/>
</dbReference>
<keyword evidence="5" id="KW-0540">Nuclease</keyword>
<dbReference type="GO" id="GO:0008310">
    <property type="term" value="F:single-stranded DNA 3'-5' DNA exonuclease activity"/>
    <property type="evidence" value="ECO:0007669"/>
    <property type="project" value="UniProtKB-EC"/>
</dbReference>
<comment type="pathway">
    <text evidence="21">Cofactor biosynthesis; NAD(+) biosynthesis; quinolinate from L-kynurenine: step 2/3.</text>
</comment>
<keyword evidence="14 21" id="KW-0663">Pyridoxal phosphate</keyword>
<evidence type="ECO:0000256" key="3">
    <source>
        <dbReference type="ARBA" id="ARBA00022630"/>
    </source>
</evidence>
<keyword evidence="7" id="KW-0227">DNA damage</keyword>
<comment type="subunit">
    <text evidence="19">Monomer. Interacts with ssb (via C-terminus); this interaction stimulates the exonuclease activity by recruiting the enzyme to its substrate.</text>
</comment>
<evidence type="ECO:0000256" key="1">
    <source>
        <dbReference type="ARBA" id="ARBA00000563"/>
    </source>
</evidence>
<dbReference type="PROSITE" id="PS51785">
    <property type="entry name" value="EXOI_C"/>
    <property type="match status" value="1"/>
</dbReference>
<dbReference type="InterPro" id="IPR013520">
    <property type="entry name" value="Ribonucl_H"/>
</dbReference>
<dbReference type="NCBIfam" id="TIGR01814">
    <property type="entry name" value="kynureninase"/>
    <property type="match status" value="1"/>
</dbReference>
<dbReference type="PROSITE" id="PS51784">
    <property type="entry name" value="EXOI_SH3"/>
    <property type="match status" value="1"/>
</dbReference>
<evidence type="ECO:0000256" key="22">
    <source>
        <dbReference type="HAMAP-Rule" id="MF_03018"/>
    </source>
</evidence>
<dbReference type="SUPFAM" id="SSF53098">
    <property type="entry name" value="Ribonuclease H-like"/>
    <property type="match status" value="1"/>
</dbReference>
<dbReference type="EC" id="1.14.13.9" evidence="22"/>
<dbReference type="GO" id="GO:0034354">
    <property type="term" value="P:'de novo' NAD+ biosynthetic process from L-tryptophan"/>
    <property type="evidence" value="ECO:0007669"/>
    <property type="project" value="UniProtKB-UniRule"/>
</dbReference>
<keyword evidence="21" id="KW-0963">Cytoplasm</keyword>
<evidence type="ECO:0000256" key="11">
    <source>
        <dbReference type="ARBA" id="ARBA00022839"/>
    </source>
</evidence>
<feature type="domain" description="ExoI C-terminal" evidence="24">
    <location>
        <begin position="1211"/>
        <end position="1333"/>
    </location>
</feature>
<dbReference type="SUPFAM" id="SSF51905">
    <property type="entry name" value="FAD/NAD(P)-binding domain"/>
    <property type="match status" value="1"/>
</dbReference>
<comment type="subcellular location">
    <subcellularLocation>
        <location evidence="21">Cytoplasm</location>
    </subcellularLocation>
    <subcellularLocation>
        <location evidence="22">Mitochondrion outer membrane</location>
    </subcellularLocation>
</comment>
<comment type="catalytic activity">
    <reaction evidence="21">
        <text>3-hydroxy-L-kynurenine + H2O = 3-hydroxyanthranilate + L-alanine + H(+)</text>
        <dbReference type="Rhea" id="RHEA:25143"/>
        <dbReference type="ChEBI" id="CHEBI:15377"/>
        <dbReference type="ChEBI" id="CHEBI:15378"/>
        <dbReference type="ChEBI" id="CHEBI:36559"/>
        <dbReference type="ChEBI" id="CHEBI:57972"/>
        <dbReference type="ChEBI" id="CHEBI:58125"/>
    </reaction>
</comment>
<keyword evidence="3 22" id="KW-0285">Flavoprotein</keyword>
<comment type="cofactor">
    <cofactor evidence="21">
        <name>pyridoxal 5'-phosphate</name>
        <dbReference type="ChEBI" id="CHEBI:597326"/>
    </cofactor>
</comment>
<dbReference type="SUPFAM" id="SSF53383">
    <property type="entry name" value="PLP-dependent transferases"/>
    <property type="match status" value="1"/>
</dbReference>
<dbReference type="GO" id="GO:0006281">
    <property type="term" value="P:DNA repair"/>
    <property type="evidence" value="ECO:0007669"/>
    <property type="project" value="UniProtKB-KW"/>
</dbReference>
<dbReference type="Gene3D" id="1.10.287.1240">
    <property type="match status" value="1"/>
</dbReference>
<feature type="binding site" evidence="21">
    <location>
        <position position="105"/>
    </location>
    <ligand>
        <name>pyridoxal 5'-phosphate</name>
        <dbReference type="ChEBI" id="CHEBI:597326"/>
    </ligand>
</feature>
<evidence type="ECO:0000256" key="10">
    <source>
        <dbReference type="ARBA" id="ARBA00022827"/>
    </source>
</evidence>
<feature type="domain" description="ExoI SH3-like" evidence="23">
    <location>
        <begin position="1053"/>
        <end position="1208"/>
    </location>
</feature>
<dbReference type="InterPro" id="IPR058561">
    <property type="entry name" value="Exonuc_1_C"/>
</dbReference>
<dbReference type="PANTHER" id="PTHR14084">
    <property type="entry name" value="KYNURENINASE"/>
    <property type="match status" value="1"/>
</dbReference>
<keyword evidence="22" id="KW-0472">Membrane</keyword>
<evidence type="ECO:0000259" key="23">
    <source>
        <dbReference type="PROSITE" id="PS51784"/>
    </source>
</evidence>
<evidence type="ECO:0000256" key="14">
    <source>
        <dbReference type="ARBA" id="ARBA00022898"/>
    </source>
</evidence>
<feature type="modified residue" description="N6-(pyridoxal phosphate)lysine" evidence="21">
    <location>
        <position position="244"/>
    </location>
</feature>
<dbReference type="InterPro" id="IPR012808">
    <property type="entry name" value="CHP02453"/>
</dbReference>
<keyword evidence="6" id="KW-0479">Metal-binding</keyword>
<dbReference type="GO" id="GO:0003677">
    <property type="term" value="F:DNA binding"/>
    <property type="evidence" value="ECO:0007669"/>
    <property type="project" value="UniProtKB-KW"/>
</dbReference>
<reference evidence="25" key="1">
    <citation type="submission" date="2022-10" db="EMBL/GenBank/DDBJ databases">
        <title>Culturing micro-colonial fungi from biological soil crusts in the Mojave desert and describing Neophaeococcomyces mojavensis, and introducing the new genera and species Taxawa tesnikishii.</title>
        <authorList>
            <person name="Kurbessoian T."/>
            <person name="Stajich J.E."/>
        </authorList>
    </citation>
    <scope>NUCLEOTIDE SEQUENCE</scope>
    <source>
        <strain evidence="25">TK_35</strain>
    </source>
</reference>
<dbReference type="InterPro" id="IPR002938">
    <property type="entry name" value="FAD-bd"/>
</dbReference>
<evidence type="ECO:0000256" key="9">
    <source>
        <dbReference type="ARBA" id="ARBA00022801"/>
    </source>
</evidence>
<dbReference type="HAMAP" id="MF_01970">
    <property type="entry name" value="Kynureninase"/>
    <property type="match status" value="1"/>
</dbReference>
<gene>
    <name evidence="21" type="primary">BNA5</name>
    <name evidence="22" type="synonym">BNA4</name>
    <name evidence="25" type="ORF">H2204_007229</name>
</gene>
<proteinExistence type="inferred from homology"/>
<dbReference type="InterPro" id="IPR038649">
    <property type="entry name" value="EXOI_SH3_sf"/>
</dbReference>
<keyword evidence="10 22" id="KW-0274">FAD</keyword>
<dbReference type="SMART" id="SM00479">
    <property type="entry name" value="EXOIII"/>
    <property type="match status" value="1"/>
</dbReference>
<dbReference type="InterPro" id="IPR036188">
    <property type="entry name" value="FAD/NAD-bd_sf"/>
</dbReference>
<keyword evidence="22" id="KW-0496">Mitochondrion</keyword>
<evidence type="ECO:0000256" key="8">
    <source>
        <dbReference type="ARBA" id="ARBA00022787"/>
    </source>
</evidence>
<dbReference type="Pfam" id="PF26016">
    <property type="entry name" value="ExoI_C"/>
    <property type="match status" value="1"/>
</dbReference>
<evidence type="ECO:0000256" key="15">
    <source>
        <dbReference type="ARBA" id="ARBA00023002"/>
    </source>
</evidence>
<dbReference type="Pfam" id="PF22580">
    <property type="entry name" value="KYNU_C"/>
    <property type="match status" value="1"/>
</dbReference>
<evidence type="ECO:0000313" key="25">
    <source>
        <dbReference type="EMBL" id="KAJ9633084.1"/>
    </source>
</evidence>
<dbReference type="InterPro" id="IPR015421">
    <property type="entry name" value="PyrdxlP-dep_Trfase_major"/>
</dbReference>
<dbReference type="GO" id="GO:0030429">
    <property type="term" value="F:kynureninase activity"/>
    <property type="evidence" value="ECO:0007669"/>
    <property type="project" value="UniProtKB-UniRule"/>
</dbReference>
<feature type="binding site" evidence="21">
    <location>
        <position position="243"/>
    </location>
    <ligand>
        <name>pyridoxal 5'-phosphate</name>
        <dbReference type="ChEBI" id="CHEBI:597326"/>
    </ligand>
</feature>
<comment type="subunit">
    <text evidence="21">Homodimer.</text>
</comment>
<dbReference type="Gene3D" id="3.50.50.60">
    <property type="entry name" value="FAD/NAD(P)-binding domain"/>
    <property type="match status" value="1"/>
</dbReference>
<comment type="caution">
    <text evidence="21">Lacks conserved residue(s) required for the propagation of feature annotation.</text>
</comment>
<dbReference type="Pfam" id="PF09365">
    <property type="entry name" value="DUF2461"/>
    <property type="match status" value="1"/>
</dbReference>
<evidence type="ECO:0000256" key="7">
    <source>
        <dbReference type="ARBA" id="ARBA00022763"/>
    </source>
</evidence>
<dbReference type="Pfam" id="PF01494">
    <property type="entry name" value="FAD_binding_3"/>
    <property type="match status" value="1"/>
</dbReference>
<dbReference type="FunFam" id="3.30.420.10:FF:000033">
    <property type="entry name" value="Exodeoxyribonuclease I"/>
    <property type="match status" value="1"/>
</dbReference>
<keyword evidence="17" id="KW-0238">DNA-binding</keyword>
<evidence type="ECO:0000256" key="18">
    <source>
        <dbReference type="ARBA" id="ARBA00023204"/>
    </source>
</evidence>
<evidence type="ECO:0000256" key="13">
    <source>
        <dbReference type="ARBA" id="ARBA00022857"/>
    </source>
</evidence>
<evidence type="ECO:0000256" key="2">
    <source>
        <dbReference type="ARBA" id="ARBA00001946"/>
    </source>
</evidence>
<dbReference type="NCBIfam" id="NF008746">
    <property type="entry name" value="PRK11779.1"/>
    <property type="match status" value="1"/>
</dbReference>
<comment type="cofactor">
    <cofactor evidence="2">
        <name>Mg(2+)</name>
        <dbReference type="ChEBI" id="CHEBI:18420"/>
    </cofactor>
</comment>
<feature type="binding site" evidence="21">
    <location>
        <position position="221"/>
    </location>
    <ligand>
        <name>pyridoxal 5'-phosphate</name>
        <dbReference type="ChEBI" id="CHEBI:597326"/>
    </ligand>
</feature>
<evidence type="ECO:0000256" key="16">
    <source>
        <dbReference type="ARBA" id="ARBA00023033"/>
    </source>
</evidence>
<dbReference type="EC" id="3.7.1.3" evidence="21"/>
<feature type="binding site" evidence="21">
    <location>
        <position position="218"/>
    </location>
    <ligand>
        <name>pyridoxal 5'-phosphate</name>
        <dbReference type="ChEBI" id="CHEBI:597326"/>
    </ligand>
</feature>
<evidence type="ECO:0000256" key="21">
    <source>
        <dbReference type="HAMAP-Rule" id="MF_03017"/>
    </source>
</evidence>
<dbReference type="InterPro" id="IPR013620">
    <property type="entry name" value="Exonuc_1_SH3"/>
</dbReference>
<keyword evidence="9 21" id="KW-0378">Hydrolase</keyword>
<comment type="catalytic activity">
    <reaction evidence="20 22">
        <text>L-kynurenine + NADPH + O2 + H(+) = 3-hydroxy-L-kynurenine + NADP(+) + H2O</text>
        <dbReference type="Rhea" id="RHEA:20545"/>
        <dbReference type="ChEBI" id="CHEBI:15377"/>
        <dbReference type="ChEBI" id="CHEBI:15378"/>
        <dbReference type="ChEBI" id="CHEBI:15379"/>
        <dbReference type="ChEBI" id="CHEBI:57783"/>
        <dbReference type="ChEBI" id="CHEBI:57959"/>
        <dbReference type="ChEBI" id="CHEBI:58125"/>
        <dbReference type="ChEBI" id="CHEBI:58349"/>
        <dbReference type="EC" id="1.14.13.9"/>
    </reaction>
</comment>
<dbReference type="HAMAP" id="MF_01971">
    <property type="entry name" value="Kynurenine_monooxygenase"/>
    <property type="match status" value="1"/>
</dbReference>
<evidence type="ECO:0000256" key="5">
    <source>
        <dbReference type="ARBA" id="ARBA00022722"/>
    </source>
</evidence>
<dbReference type="Gene3D" id="3.40.640.10">
    <property type="entry name" value="Type I PLP-dependent aspartate aminotransferase-like (Major domain)"/>
    <property type="match status" value="1"/>
</dbReference>
<evidence type="ECO:0000256" key="6">
    <source>
        <dbReference type="ARBA" id="ARBA00022723"/>
    </source>
</evidence>
<name>A0AA38Y293_9EURO</name>
<dbReference type="GO" id="GO:0030170">
    <property type="term" value="F:pyridoxal phosphate binding"/>
    <property type="evidence" value="ECO:0007669"/>
    <property type="project" value="UniProtKB-UniRule"/>
</dbReference>
<dbReference type="GO" id="GO:0097053">
    <property type="term" value="P:L-kynurenine catabolic process"/>
    <property type="evidence" value="ECO:0007669"/>
    <property type="project" value="UniProtKB-UniRule"/>
</dbReference>
<keyword evidence="16 22" id="KW-0503">Monooxygenase</keyword>
<dbReference type="Pfam" id="PF00929">
    <property type="entry name" value="RNase_T"/>
    <property type="match status" value="1"/>
</dbReference>
<keyword evidence="4 21" id="KW-0662">Pyridine nucleotide biosynthesis</keyword>
<dbReference type="NCBIfam" id="TIGR02453">
    <property type="entry name" value="TIGR02453 family protein"/>
    <property type="match status" value="1"/>
</dbReference>
<dbReference type="FunFam" id="3.50.50.60:FF:000185">
    <property type="entry name" value="Kynurenine 3-monooxygenase"/>
    <property type="match status" value="1"/>
</dbReference>
<dbReference type="EMBL" id="JAPDRN010000049">
    <property type="protein sequence ID" value="KAJ9633084.1"/>
    <property type="molecule type" value="Genomic_DNA"/>
</dbReference>
<protein>
    <recommendedName>
        <fullName evidence="21 22">Multifunctional fusion protein</fullName>
    </recommendedName>
    <domain>
        <recommendedName>
            <fullName evidence="21">Kynureninase</fullName>
            <ecNumber evidence="21">3.7.1.3</ecNumber>
        </recommendedName>
        <alternativeName>
            <fullName evidence="21">Biosynthesis of nicotinic acid protein 5</fullName>
        </alternativeName>
        <alternativeName>
            <fullName evidence="21">L-kynurenine hydrolase</fullName>
        </alternativeName>
    </domain>
    <domain>
        <recommendedName>
            <fullName evidence="22">Kynurenine 3-monooxygenase</fullName>
            <ecNumber evidence="22">1.14.13.9</ecNumber>
        </recommendedName>
        <alternativeName>
            <fullName evidence="22">Biosynthesis of nicotinic acid protein 4</fullName>
        </alternativeName>
        <alternativeName>
            <fullName evidence="22">Kynurenine 3-hydroxylase</fullName>
        </alternativeName>
    </domain>
</protein>
<evidence type="ECO:0000256" key="20">
    <source>
        <dbReference type="ARBA" id="ARBA00047818"/>
    </source>
</evidence>
<comment type="similarity">
    <text evidence="21">Belongs to the kynureninase family.</text>
</comment>
<dbReference type="CDD" id="cd06138">
    <property type="entry name" value="ExoI_N"/>
    <property type="match status" value="1"/>
</dbReference>
<dbReference type="InterPro" id="IPR015422">
    <property type="entry name" value="PyrdxlP-dep_Trfase_small"/>
</dbReference>
<dbReference type="GO" id="GO:0004502">
    <property type="term" value="F:kynurenine 3-monooxygenase activity"/>
    <property type="evidence" value="ECO:0007669"/>
    <property type="project" value="UniProtKB-UniRule"/>
</dbReference>
<dbReference type="PRINTS" id="PR00420">
    <property type="entry name" value="RNGMNOXGNASE"/>
</dbReference>
<keyword evidence="8 22" id="KW-1000">Mitochondrion outer membrane</keyword>
<comment type="pathway">
    <text evidence="22">Cofactor biosynthesis; NAD(+) biosynthesis; quinolinate from L-kynurenine: step 1/3.</text>
</comment>
<feature type="binding site" evidence="21">
    <location>
        <position position="106"/>
    </location>
    <ligand>
        <name>pyridoxal 5'-phosphate</name>
        <dbReference type="ChEBI" id="CHEBI:597326"/>
    </ligand>
</feature>
<dbReference type="GO" id="GO:0043420">
    <property type="term" value="P:anthranilate metabolic process"/>
    <property type="evidence" value="ECO:0007669"/>
    <property type="project" value="UniProtKB-UniRule"/>
</dbReference>
<keyword evidence="15 22" id="KW-0560">Oxidoreductase</keyword>
<dbReference type="GO" id="GO:0071949">
    <property type="term" value="F:FAD binding"/>
    <property type="evidence" value="ECO:0007669"/>
    <property type="project" value="InterPro"/>
</dbReference>
<sequence>MSDLLSRTHAIALDAADPLRPLRQEFLIPRHGGGEQTYFVGNSLGLQPRGAQAAVQEVMKQWGELAVEGHFTGPTQWLSYHRLVSAQLARVVGALPSEVVAMNTLSVNLHLMMVSFYRPTAERPVILMEAGAFPTDRHAVEAQIRFHGFDPADCLVEVQPDEANGTISMAAIERAIAAHGPRLALVLWPGVQYRSGQAFDLDAITRAARLQGARIGFDLAHSVGNLPLHLHDVAPDFAVWCHYKYLNSGPGAVAGAFVHERHHRDTTLPRFAGWWGHDEATRFQMAPQFQPAVGAESWQLSNPPILGLAPLRASLDLFERAGMESLRSKSLALTGMLDALVRARLPQVLEIVTPAEPERRGCQLSLRVIGGRERGRALFEHLRAIGVLGDWREPDVIRISPTPLYNRYLDVHHFVEEVEAWAVGAGLAGSLLAILLSRQGWRITLYERRGDPRIADYESGRSINLALAERGRNALRQAGVEDEVMARAVMMRGRMVHPREGEPQLQRYGRDDGEVIWSIHRSDLNTTLLELAEQAGAIVHFHRRLHTVDFDAGYARFIDDRDDSPHDIRFDTLVGADGAGSALRAAMNRREPLGEDIAFLDHSYKELEIPPTDDGGFRIERNALHIWPRGHYMCIALPNHEGTFTVTLFLPNQGDPSFATVNTGVQAEALFAREFADTLPLIPNLRADWEQHPPGLLGTLTLERWHQQDRAVLIGDAAHAMVPFHGQGMNCAFEDCVALARHLMAADDLQSAFAAFEAERKPNARAIQQMALENYLEMRDRVADPAFLLQRELEQELQRRWPTRFVPHYTMVTFLHTPYAEALRRTDIQREMLITATAGHDTLDAIDWNALEAQIHSRLPVFLFYDLETFGQDPRRTRIAQYAAIRTDSDLNEIDTPASFFVRPADDLLPSPMATMVTGITPQQALAEGISEAEAFDRINEQLSRPGTCALGYNTLRFDDEFIRYGLFRNFHDPYEREWRNGNSRWDLLDMLRLMHAIRPEGIHWPKREDGATSFRLEHLAEANGVREGDAHEALSDVRATIGMARLFKQSQPRLWDYALKLRDKRFVGSLLDITALKPVLHISMRYPASRLCAAPVLPLAVHPTINNRVIVFDLDGDIDDLLELPAEVIAQRLYLRASELPEGVARVPLKEVHLNKVPGLVAWNHLRADDHARLGLDVAAIEAKVERLRAFAPQLAEKARQVYNQPRAASVSDVDASLYDGFLGAGDKPLLALARTTPPEQLAALEGRFRDPRLPELLFRYRARNHPGSLAPEERERWNAYRRRRLSGEEGMGELNLAQYQQQLDALAAEAPDDVRRATLLQSLRDWGQHLQEDLFKFLRSLALHNDKTWFNDHRQQYEDHVRQPFLRLLGDLQPALTEVSGHFRADTRGVGGSLFRIHRDARFSNDKSPYKIWQGARLFHERRREVAAPSFYVHLQPGESFVGAGLWHPEPETQRRVRHFILDNPGSWKAAAHAPALRRRFDFEETEKLVRPPRGFPADFEFIDDLKHRNWVMWRSLDDATMTGPRLLSTLGKDLAALGPFVDYLCAALDLEF</sequence>
<comment type="function">
    <text evidence="21">Catalyzes the cleavage of L-kynurenine (L-Kyn) and L-3-hydroxykynurenine (L-3OHKyn) into anthranilic acid (AA) and 3-hydroxyanthranilic acid (3-OHAA), respectively.</text>
</comment>
<comment type="similarity">
    <text evidence="22">Belongs to the aromatic-ring hydroxylase family. KMO subfamily.</text>
</comment>
<dbReference type="InterPro" id="IPR027545">
    <property type="entry name" value="Kynurenine_monooxygenase"/>
</dbReference>
<keyword evidence="18" id="KW-0234">DNA repair</keyword>
<dbReference type="InterPro" id="IPR036397">
    <property type="entry name" value="RNaseH_sf"/>
</dbReference>
<feature type="binding site" evidence="21">
    <location>
        <position position="274"/>
    </location>
    <ligand>
        <name>pyridoxal 5'-phosphate</name>
        <dbReference type="ChEBI" id="CHEBI:597326"/>
    </ligand>
</feature>
<keyword evidence="12" id="KW-0460">Magnesium</keyword>
<evidence type="ECO:0000256" key="19">
    <source>
        <dbReference type="ARBA" id="ARBA00046792"/>
    </source>
</evidence>
<dbReference type="InterPro" id="IPR012337">
    <property type="entry name" value="RNaseH-like_sf"/>
</dbReference>
<keyword evidence="13 22" id="KW-0521">NADP</keyword>
<dbReference type="Gene3D" id="3.30.420.10">
    <property type="entry name" value="Ribonuclease H-like superfamily/Ribonuclease H"/>
    <property type="match status" value="1"/>
</dbReference>
<dbReference type="GO" id="GO:0005741">
    <property type="term" value="C:mitochondrial outer membrane"/>
    <property type="evidence" value="ECO:0007669"/>
    <property type="project" value="UniProtKB-SubCell"/>
</dbReference>
<comment type="function">
    <text evidence="22">Catalyzes the hydroxylation of L-kynurenine (L-Kyn) to form 3-hydroxy-L-kynurenine (L-3OHKyn). Required for synthesis of quinolinic acid.</text>
</comment>
<dbReference type="Gene3D" id="3.90.1150.10">
    <property type="entry name" value="Aspartate Aminotransferase, domain 1"/>
    <property type="match status" value="1"/>
</dbReference>
<organism evidence="25">
    <name type="scientific">Knufia peltigerae</name>
    <dbReference type="NCBI Taxonomy" id="1002370"/>
    <lineage>
        <taxon>Eukaryota</taxon>
        <taxon>Fungi</taxon>
        <taxon>Dikarya</taxon>
        <taxon>Ascomycota</taxon>
        <taxon>Pezizomycotina</taxon>
        <taxon>Eurotiomycetes</taxon>
        <taxon>Chaetothyriomycetidae</taxon>
        <taxon>Chaetothyriales</taxon>
        <taxon>Trichomeriaceae</taxon>
        <taxon>Knufia</taxon>
    </lineage>
</organism>
<dbReference type="InterPro" id="IPR015424">
    <property type="entry name" value="PyrdxlP-dep_Trfase"/>
</dbReference>
<accession>A0AA38Y293</accession>
<dbReference type="GO" id="GO:0019441">
    <property type="term" value="P:L-tryptophan catabolic process to kynurenine"/>
    <property type="evidence" value="ECO:0007669"/>
    <property type="project" value="TreeGrafter"/>
</dbReference>
<comment type="pathway">
    <text evidence="21">Amino-acid degradation; L-kynurenine degradation; L-alanine and anthranilate from L-kynurenine: step 1/1.</text>
</comment>
<comment type="caution">
    <text evidence="25">The sequence shown here is derived from an EMBL/GenBank/DDBJ whole genome shotgun (WGS) entry which is preliminary data.</text>
</comment>
<dbReference type="InterPro" id="IPR034747">
    <property type="entry name" value="EXOI_SH3"/>
</dbReference>
<dbReference type="PANTHER" id="PTHR14084:SF0">
    <property type="entry name" value="KYNURENINASE"/>
    <property type="match status" value="1"/>
</dbReference>
<evidence type="ECO:0000256" key="12">
    <source>
        <dbReference type="ARBA" id="ARBA00022842"/>
    </source>
</evidence>
<dbReference type="GO" id="GO:0019805">
    <property type="term" value="P:quinolinate biosynthetic process"/>
    <property type="evidence" value="ECO:0007669"/>
    <property type="project" value="UniProtKB-UniRule"/>
</dbReference>
<dbReference type="FunFam" id="3.40.640.10:FF:000031">
    <property type="entry name" value="Kynureninase"/>
    <property type="match status" value="1"/>
</dbReference>
<comment type="catalytic activity">
    <reaction evidence="21">
        <text>L-kynurenine + H2O = anthranilate + L-alanine + H(+)</text>
        <dbReference type="Rhea" id="RHEA:16813"/>
        <dbReference type="ChEBI" id="CHEBI:15377"/>
        <dbReference type="ChEBI" id="CHEBI:15378"/>
        <dbReference type="ChEBI" id="CHEBI:16567"/>
        <dbReference type="ChEBI" id="CHEBI:57959"/>
        <dbReference type="ChEBI" id="CHEBI:57972"/>
        <dbReference type="EC" id="3.7.1.3"/>
    </reaction>
</comment>
<comment type="catalytic activity">
    <reaction evidence="1">
        <text>Exonucleolytic cleavage in the 3'- to 5'-direction to yield nucleoside 5'-phosphates.</text>
        <dbReference type="EC" id="3.1.11.1"/>
    </reaction>
</comment>
<feature type="binding site" evidence="21">
    <location>
        <position position="302"/>
    </location>
    <ligand>
        <name>pyridoxal 5'-phosphate</name>
        <dbReference type="ChEBI" id="CHEBI:597326"/>
    </ligand>
</feature>
<dbReference type="Gene3D" id="3.30.1520.20">
    <property type="entry name" value="Exonuclease ExoI, domain 2"/>
    <property type="match status" value="1"/>
</dbReference>
<evidence type="ECO:0000256" key="17">
    <source>
        <dbReference type="ARBA" id="ARBA00023125"/>
    </source>
</evidence>
<evidence type="ECO:0000256" key="4">
    <source>
        <dbReference type="ARBA" id="ARBA00022642"/>
    </source>
</evidence>
<keyword evidence="11" id="KW-0269">Exonuclease</keyword>
<dbReference type="GO" id="GO:0046872">
    <property type="term" value="F:metal ion binding"/>
    <property type="evidence" value="ECO:0007669"/>
    <property type="project" value="UniProtKB-KW"/>
</dbReference>
<comment type="cofactor">
    <cofactor evidence="22">
        <name>FAD</name>
        <dbReference type="ChEBI" id="CHEBI:57692"/>
    </cofactor>
</comment>
<dbReference type="Gene3D" id="1.20.1280.70">
    <property type="entry name" value="Exonuclease ExoI, domain 3"/>
    <property type="match status" value="1"/>
</dbReference>
<evidence type="ECO:0000259" key="24">
    <source>
        <dbReference type="PROSITE" id="PS51785"/>
    </source>
</evidence>
<dbReference type="Pfam" id="PF08411">
    <property type="entry name" value="ExoI_SH3"/>
    <property type="match status" value="1"/>
</dbReference>